<dbReference type="Pfam" id="PF05721">
    <property type="entry name" value="PhyH"/>
    <property type="match status" value="1"/>
</dbReference>
<gene>
    <name evidence="1" type="ORF">BJI69_11030</name>
</gene>
<keyword evidence="2" id="KW-1185">Reference proteome</keyword>
<organism evidence="1 2">
    <name type="scientific">Luteibacter rhizovicinus DSM 16549</name>
    <dbReference type="NCBI Taxonomy" id="1440763"/>
    <lineage>
        <taxon>Bacteria</taxon>
        <taxon>Pseudomonadati</taxon>
        <taxon>Pseudomonadota</taxon>
        <taxon>Gammaproteobacteria</taxon>
        <taxon>Lysobacterales</taxon>
        <taxon>Rhodanobacteraceae</taxon>
        <taxon>Luteibacter</taxon>
    </lineage>
</organism>
<dbReference type="SUPFAM" id="SSF51197">
    <property type="entry name" value="Clavaminate synthase-like"/>
    <property type="match status" value="1"/>
</dbReference>
<reference evidence="2" key="1">
    <citation type="submission" date="2016-09" db="EMBL/GenBank/DDBJ databases">
        <authorList>
            <person name="Lysoe E."/>
        </authorList>
    </citation>
    <scope>NUCLEOTIDE SEQUENCE [LARGE SCALE GENOMIC DNA]</scope>
    <source>
        <strain evidence="2">LJ96T</strain>
    </source>
</reference>
<dbReference type="PATRIC" id="fig|1440763.5.peg.1486"/>
<evidence type="ECO:0000313" key="1">
    <source>
        <dbReference type="EMBL" id="APG06493.1"/>
    </source>
</evidence>
<accession>A0A0G9HI78</accession>
<dbReference type="Gene3D" id="2.60.120.620">
    <property type="entry name" value="q2cbj1_9rhob like domain"/>
    <property type="match status" value="1"/>
</dbReference>
<evidence type="ECO:0000313" key="2">
    <source>
        <dbReference type="Proteomes" id="UP000182987"/>
    </source>
</evidence>
<sequence>MSRAVTFARDGFAILPRIVAASSCDALVEDLEALPLAGAGSRALLSFEGIGSLGRSLASHPLIATLLAPGAQAVQCTLFSKSDTSAWSVTPHQDLSIPVHERHDTIGWSGWSHKEGMWFAQPPVEVLEQFVAVRLQLDDNAAETGPLEVVPGTHRMGRLSSEAIRDAAASCKVPCVVERGGVVVLRPLLIHSSAKGRTAGNRRVLHFLYGPPLPGTCKRG</sequence>
<dbReference type="STRING" id="1440763.BJI69_11030"/>
<dbReference type="Proteomes" id="UP000182987">
    <property type="component" value="Chromosome"/>
</dbReference>
<dbReference type="EMBL" id="CP017480">
    <property type="protein sequence ID" value="APG06493.1"/>
    <property type="molecule type" value="Genomic_DNA"/>
</dbReference>
<name>A0A0G9HI78_9GAMM</name>
<dbReference type="InterPro" id="IPR008775">
    <property type="entry name" value="Phytyl_CoA_dOase-like"/>
</dbReference>
<dbReference type="AlphaFoldDB" id="A0A0G9HI78"/>
<dbReference type="KEGG" id="lrz:BJI69_11030"/>
<dbReference type="GO" id="GO:0016706">
    <property type="term" value="F:2-oxoglutarate-dependent dioxygenase activity"/>
    <property type="evidence" value="ECO:0007669"/>
    <property type="project" value="UniProtKB-ARBA"/>
</dbReference>
<protein>
    <submittedName>
        <fullName evidence="1">Uncharacterized protein</fullName>
    </submittedName>
</protein>
<proteinExistence type="predicted"/>